<dbReference type="PANTHER" id="PTHR23206:SF7">
    <property type="entry name" value="PROTEIN KINASE DOMAIN-CONTAINING PROTEIN"/>
    <property type="match status" value="1"/>
</dbReference>
<keyword evidence="1" id="KW-0677">Repeat</keyword>
<organism evidence="5 6">
    <name type="scientific">Phytophthora aleatoria</name>
    <dbReference type="NCBI Taxonomy" id="2496075"/>
    <lineage>
        <taxon>Eukaryota</taxon>
        <taxon>Sar</taxon>
        <taxon>Stramenopiles</taxon>
        <taxon>Oomycota</taxon>
        <taxon>Peronosporomycetes</taxon>
        <taxon>Peronosporales</taxon>
        <taxon>Peronosporaceae</taxon>
        <taxon>Phytophthora</taxon>
    </lineage>
</organism>
<evidence type="ECO:0000256" key="3">
    <source>
        <dbReference type="PROSITE-ProRule" id="PRU00023"/>
    </source>
</evidence>
<name>A0A8J5I4I3_9STRA</name>
<dbReference type="PANTHER" id="PTHR23206">
    <property type="entry name" value="MASK PROTEIN"/>
    <property type="match status" value="1"/>
</dbReference>
<dbReference type="PROSITE" id="PS50297">
    <property type="entry name" value="ANK_REP_REGION"/>
    <property type="match status" value="6"/>
</dbReference>
<dbReference type="PROSITE" id="PS50088">
    <property type="entry name" value="ANK_REPEAT"/>
    <property type="match status" value="7"/>
</dbReference>
<feature type="repeat" description="ANK" evidence="3">
    <location>
        <begin position="121"/>
        <end position="153"/>
    </location>
</feature>
<keyword evidence="2 3" id="KW-0040">ANK repeat</keyword>
<gene>
    <name evidence="5" type="ORF">JG688_00016212</name>
</gene>
<feature type="repeat" description="ANK" evidence="3">
    <location>
        <begin position="254"/>
        <end position="286"/>
    </location>
</feature>
<dbReference type="InterPro" id="IPR051631">
    <property type="entry name" value="Ankyrin-KH/SAM_domain"/>
</dbReference>
<dbReference type="AlphaFoldDB" id="A0A8J5I4I3"/>
<keyword evidence="4" id="KW-0732">Signal</keyword>
<dbReference type="Pfam" id="PF00023">
    <property type="entry name" value="Ank"/>
    <property type="match status" value="1"/>
</dbReference>
<protein>
    <submittedName>
        <fullName evidence="5">Uncharacterized protein</fullName>
    </submittedName>
</protein>
<accession>A0A8J5I4I3</accession>
<feature type="repeat" description="ANK" evidence="3">
    <location>
        <begin position="1"/>
        <end position="27"/>
    </location>
</feature>
<evidence type="ECO:0000256" key="1">
    <source>
        <dbReference type="ARBA" id="ARBA00022737"/>
    </source>
</evidence>
<reference evidence="5" key="1">
    <citation type="submission" date="2021-01" db="EMBL/GenBank/DDBJ databases">
        <title>Phytophthora aleatoria, a newly-described species from Pinus radiata is distinct from Phytophthora cactorum isolates based on comparative genomics.</title>
        <authorList>
            <person name="Mcdougal R."/>
            <person name="Panda P."/>
            <person name="Williams N."/>
            <person name="Studholme D.J."/>
        </authorList>
    </citation>
    <scope>NUCLEOTIDE SEQUENCE</scope>
    <source>
        <strain evidence="5">NZFS 4037</strain>
    </source>
</reference>
<dbReference type="SMART" id="SM00248">
    <property type="entry name" value="ANK"/>
    <property type="match status" value="6"/>
</dbReference>
<feature type="repeat" description="ANK" evidence="3">
    <location>
        <begin position="54"/>
        <end position="80"/>
    </location>
</feature>
<feature type="chain" id="PRO_5035183143" evidence="4">
    <location>
        <begin position="23"/>
        <end position="362"/>
    </location>
</feature>
<dbReference type="InterPro" id="IPR002110">
    <property type="entry name" value="Ankyrin_rpt"/>
</dbReference>
<feature type="repeat" description="ANK" evidence="3">
    <location>
        <begin position="172"/>
        <end position="204"/>
    </location>
</feature>
<proteinExistence type="predicted"/>
<evidence type="ECO:0000313" key="6">
    <source>
        <dbReference type="Proteomes" id="UP000709295"/>
    </source>
</evidence>
<dbReference type="EMBL" id="JAENGY010001946">
    <property type="protein sequence ID" value="KAG6946098.1"/>
    <property type="molecule type" value="Genomic_DNA"/>
</dbReference>
<evidence type="ECO:0000313" key="5">
    <source>
        <dbReference type="EMBL" id="KAG6946098.1"/>
    </source>
</evidence>
<keyword evidence="6" id="KW-1185">Reference proteome</keyword>
<dbReference type="Proteomes" id="UP000709295">
    <property type="component" value="Unassembled WGS sequence"/>
</dbReference>
<comment type="caution">
    <text evidence="5">The sequence shown here is derived from an EMBL/GenBank/DDBJ whole genome shotgun (WGS) entry which is preliminary data.</text>
</comment>
<feature type="repeat" description="ANK" evidence="3">
    <location>
        <begin position="287"/>
        <end position="319"/>
    </location>
</feature>
<feature type="signal peptide" evidence="4">
    <location>
        <begin position="1"/>
        <end position="22"/>
    </location>
</feature>
<sequence length="362" mass="39096">MEAARLGHVDVLTFLLTSGASANVINVEGRTALHLTVNRQLLAVDANVELGDANGQTPLMLAVKLGSVEMTKLLIESSPNSIHAIDKEGDNVLGIAVYKWPLEIFPLLLDCDIKTNLSNGAATTPLMLAATKGHVEIIKILLDNGAEVNETTQVEAARALLDHGAHENSHGVNSAPLATAAQRGHVEMIKLLLMHNANINLQDSDGDSALHEAVYNLQNDSGWTPLMAAAQRDLVDVVSLLLQKNASVKKRMKDGHSALHIAAEEGRVDVIRLLLQRGARMDTVNKAKWTPLMMAAKRGHRQTVNFLVKNGASLVWKNNDDQNAAGVAKLNNRTDVLGLLKSEELEVTKSCASSNTKRQRTL</sequence>
<evidence type="ECO:0000256" key="2">
    <source>
        <dbReference type="ARBA" id="ARBA00023043"/>
    </source>
</evidence>
<feature type="repeat" description="ANK" evidence="3">
    <location>
        <begin position="221"/>
        <end position="253"/>
    </location>
</feature>
<dbReference type="Pfam" id="PF13857">
    <property type="entry name" value="Ank_5"/>
    <property type="match status" value="1"/>
</dbReference>
<evidence type="ECO:0000256" key="4">
    <source>
        <dbReference type="SAM" id="SignalP"/>
    </source>
</evidence>
<dbReference type="Pfam" id="PF12796">
    <property type="entry name" value="Ank_2"/>
    <property type="match status" value="3"/>
</dbReference>